<dbReference type="OrthoDB" id="10051381at2759"/>
<dbReference type="PANTHER" id="PTHR45786">
    <property type="entry name" value="DNA BINDING PROTEIN-LIKE"/>
    <property type="match status" value="1"/>
</dbReference>
<sequence>MSCDKYAIVIRADKTPPGQHVRRFNAPTMDDVAIVIVGDEFNSRDIVLRRRNMQLQRVSETHRCYDGLQYPLLFCRGEDDQTNDPELYDVVVQNMIHGPCGAFNINSPCIVDGKCSKRYPRTLDFVVDQLKIMVAVHLENGQRVYFTTENAAQRALSPPHTTLTAFLNCVKLILCQNVIVCRSANIFYVECIKRSSNGASKESC</sequence>
<reference evidence="1 2" key="1">
    <citation type="journal article" date="2019" name="Commun. Biol.">
        <title>The bagworm genome reveals a unique fibroin gene that provides high tensile strength.</title>
        <authorList>
            <person name="Kono N."/>
            <person name="Nakamura H."/>
            <person name="Ohtoshi R."/>
            <person name="Tomita M."/>
            <person name="Numata K."/>
            <person name="Arakawa K."/>
        </authorList>
    </citation>
    <scope>NUCLEOTIDE SEQUENCE [LARGE SCALE GENOMIC DNA]</scope>
</reference>
<organism evidence="1 2">
    <name type="scientific">Eumeta variegata</name>
    <name type="common">Bagworm moth</name>
    <name type="synonym">Eumeta japonica</name>
    <dbReference type="NCBI Taxonomy" id="151549"/>
    <lineage>
        <taxon>Eukaryota</taxon>
        <taxon>Metazoa</taxon>
        <taxon>Ecdysozoa</taxon>
        <taxon>Arthropoda</taxon>
        <taxon>Hexapoda</taxon>
        <taxon>Insecta</taxon>
        <taxon>Pterygota</taxon>
        <taxon>Neoptera</taxon>
        <taxon>Endopterygota</taxon>
        <taxon>Lepidoptera</taxon>
        <taxon>Glossata</taxon>
        <taxon>Ditrysia</taxon>
        <taxon>Tineoidea</taxon>
        <taxon>Psychidae</taxon>
        <taxon>Oiketicinae</taxon>
        <taxon>Eumeta</taxon>
    </lineage>
</organism>
<evidence type="ECO:0000313" key="2">
    <source>
        <dbReference type="Proteomes" id="UP000299102"/>
    </source>
</evidence>
<dbReference type="PANTHER" id="PTHR45786:SF74">
    <property type="entry name" value="ATP-DEPENDENT DNA HELICASE"/>
    <property type="match status" value="1"/>
</dbReference>
<dbReference type="AlphaFoldDB" id="A0A4C1SCI3"/>
<name>A0A4C1SCI3_EUMVA</name>
<dbReference type="STRING" id="151549.A0A4C1SCI3"/>
<dbReference type="Proteomes" id="UP000299102">
    <property type="component" value="Unassembled WGS sequence"/>
</dbReference>
<evidence type="ECO:0008006" key="3">
    <source>
        <dbReference type="Google" id="ProtNLM"/>
    </source>
</evidence>
<gene>
    <name evidence="1" type="ORF">EVAR_71928_1</name>
</gene>
<comment type="caution">
    <text evidence="1">The sequence shown here is derived from an EMBL/GenBank/DDBJ whole genome shotgun (WGS) entry which is preliminary data.</text>
</comment>
<accession>A0A4C1SCI3</accession>
<protein>
    <recommendedName>
        <fullName evidence="3">Helitron helicase-like domain-containing protein</fullName>
    </recommendedName>
</protein>
<proteinExistence type="predicted"/>
<dbReference type="EMBL" id="BGZK01006614">
    <property type="protein sequence ID" value="GBO99743.1"/>
    <property type="molecule type" value="Genomic_DNA"/>
</dbReference>
<keyword evidence="2" id="KW-1185">Reference proteome</keyword>
<evidence type="ECO:0000313" key="1">
    <source>
        <dbReference type="EMBL" id="GBO99743.1"/>
    </source>
</evidence>